<organism evidence="2 3">
    <name type="scientific">Puccinia graminis f. sp. tritici</name>
    <dbReference type="NCBI Taxonomy" id="56615"/>
    <lineage>
        <taxon>Eukaryota</taxon>
        <taxon>Fungi</taxon>
        <taxon>Dikarya</taxon>
        <taxon>Basidiomycota</taxon>
        <taxon>Pucciniomycotina</taxon>
        <taxon>Pucciniomycetes</taxon>
        <taxon>Pucciniales</taxon>
        <taxon>Pucciniaceae</taxon>
        <taxon>Puccinia</taxon>
    </lineage>
</organism>
<keyword evidence="1" id="KW-1133">Transmembrane helix</keyword>
<feature type="transmembrane region" description="Helical" evidence="1">
    <location>
        <begin position="29"/>
        <end position="50"/>
    </location>
</feature>
<name>A0A5B0R7X3_PUCGR</name>
<sequence>MSQTIAPTLSQKVSSNSLQATLKIKDTMYIPLVFLLGSLMLFQITTVSAFPVEALASNGFHVDCANDPNQCCPACKPH</sequence>
<accession>A0A5B0R7X3</accession>
<comment type="caution">
    <text evidence="2">The sequence shown here is derived from an EMBL/GenBank/DDBJ whole genome shotgun (WGS) entry which is preliminary data.</text>
</comment>
<evidence type="ECO:0000313" key="2">
    <source>
        <dbReference type="EMBL" id="KAA1121095.1"/>
    </source>
</evidence>
<evidence type="ECO:0008006" key="4">
    <source>
        <dbReference type="Google" id="ProtNLM"/>
    </source>
</evidence>
<evidence type="ECO:0000256" key="1">
    <source>
        <dbReference type="SAM" id="Phobius"/>
    </source>
</evidence>
<protein>
    <recommendedName>
        <fullName evidence="4">Transmembrane protein</fullName>
    </recommendedName>
</protein>
<reference evidence="2 3" key="1">
    <citation type="submission" date="2019-05" db="EMBL/GenBank/DDBJ databases">
        <title>Emergence of the Ug99 lineage of the wheat stem rust pathogen through somatic hybridization.</title>
        <authorList>
            <person name="Li F."/>
            <person name="Upadhyaya N.M."/>
            <person name="Sperschneider J."/>
            <person name="Matny O."/>
            <person name="Nguyen-Phuc H."/>
            <person name="Mago R."/>
            <person name="Raley C."/>
            <person name="Miller M.E."/>
            <person name="Silverstein K.A.T."/>
            <person name="Henningsen E."/>
            <person name="Hirsch C.D."/>
            <person name="Visser B."/>
            <person name="Pretorius Z.A."/>
            <person name="Steffenson B.J."/>
            <person name="Schwessinger B."/>
            <person name="Dodds P.N."/>
            <person name="Figueroa M."/>
        </authorList>
    </citation>
    <scope>NUCLEOTIDE SEQUENCE [LARGE SCALE GENOMIC DNA]</scope>
    <source>
        <strain evidence="2 3">Ug99</strain>
    </source>
</reference>
<proteinExistence type="predicted"/>
<gene>
    <name evidence="2" type="ORF">PGTUg99_012160</name>
</gene>
<keyword evidence="1" id="KW-0812">Transmembrane</keyword>
<keyword evidence="1" id="KW-0472">Membrane</keyword>
<evidence type="ECO:0000313" key="3">
    <source>
        <dbReference type="Proteomes" id="UP000325313"/>
    </source>
</evidence>
<dbReference type="EMBL" id="VDEP01000239">
    <property type="protein sequence ID" value="KAA1121095.1"/>
    <property type="molecule type" value="Genomic_DNA"/>
</dbReference>
<dbReference type="Proteomes" id="UP000325313">
    <property type="component" value="Unassembled WGS sequence"/>
</dbReference>
<dbReference type="AlphaFoldDB" id="A0A5B0R7X3"/>